<dbReference type="Pfam" id="PF25209">
    <property type="entry name" value="Phage_capsid_4"/>
    <property type="match status" value="1"/>
</dbReference>
<protein>
    <recommendedName>
        <fullName evidence="3">Mu-like prophage major head subunit gpT</fullName>
    </recommendedName>
</protein>
<comment type="caution">
    <text evidence="1">The sequence shown here is derived from an EMBL/GenBank/DDBJ whole genome shotgun (WGS) entry which is preliminary data.</text>
</comment>
<organism evidence="1 2">
    <name type="scientific">Blastopirellula retiformator</name>
    <dbReference type="NCBI Taxonomy" id="2527970"/>
    <lineage>
        <taxon>Bacteria</taxon>
        <taxon>Pseudomonadati</taxon>
        <taxon>Planctomycetota</taxon>
        <taxon>Planctomycetia</taxon>
        <taxon>Pirellulales</taxon>
        <taxon>Pirellulaceae</taxon>
        <taxon>Blastopirellula</taxon>
    </lineage>
</organism>
<evidence type="ECO:0000313" key="1">
    <source>
        <dbReference type="EMBL" id="TWT30711.1"/>
    </source>
</evidence>
<dbReference type="AlphaFoldDB" id="A0A5C5UWI7"/>
<gene>
    <name evidence="1" type="ORF">Enr8_42340</name>
</gene>
<dbReference type="RefSeq" id="WP_146435381.1">
    <property type="nucleotide sequence ID" value="NZ_SJPF01000005.1"/>
</dbReference>
<sequence length="410" mass="45668">MVSLNGLLNWQAVGRELAAGDRDRKKTARRQGIHESQAPNRAERELCLAILEGQVAANEYSLARAFESLVPNGHEILRSWQGSMAGRPQGVNLVKESINTSAFAHINQAFMYQKLMEQFNKPELIAQQLVTIEPTTKKWERKPGVGQLGDGARKVAEGDDYPRVTLNEDWVETQETEKRGFIVEVTKEAILFDETGMVLSMASKGAEWLAVNWEKRILDTVFGLVDRYHRKGRGIVATYGNNSGDHDWDNLQTNALVDYESIEAADLLFEDLTDPDTGEPIVIGARQMVVPGALYQTAQSIINATEIRRNTQATADVGFAASRSYSNPYSGLPAPITSPYVKARTSSSSSWFYGDFKKAFKYMQNWAPETVTAIAGNEDEFERDIAFKSKSSEMGQVAVDEPRCVQKNTE</sequence>
<evidence type="ECO:0008006" key="3">
    <source>
        <dbReference type="Google" id="ProtNLM"/>
    </source>
</evidence>
<dbReference type="OrthoDB" id="231899at2"/>
<evidence type="ECO:0000313" key="2">
    <source>
        <dbReference type="Proteomes" id="UP000318878"/>
    </source>
</evidence>
<accession>A0A5C5UWI7</accession>
<name>A0A5C5UWI7_9BACT</name>
<dbReference type="Proteomes" id="UP000318878">
    <property type="component" value="Unassembled WGS sequence"/>
</dbReference>
<proteinExistence type="predicted"/>
<dbReference type="EMBL" id="SJPF01000005">
    <property type="protein sequence ID" value="TWT30711.1"/>
    <property type="molecule type" value="Genomic_DNA"/>
</dbReference>
<keyword evidence="2" id="KW-1185">Reference proteome</keyword>
<reference evidence="1 2" key="1">
    <citation type="submission" date="2019-02" db="EMBL/GenBank/DDBJ databases">
        <title>Deep-cultivation of Planctomycetes and their phenomic and genomic characterization uncovers novel biology.</title>
        <authorList>
            <person name="Wiegand S."/>
            <person name="Jogler M."/>
            <person name="Boedeker C."/>
            <person name="Pinto D."/>
            <person name="Vollmers J."/>
            <person name="Rivas-Marin E."/>
            <person name="Kohn T."/>
            <person name="Peeters S.H."/>
            <person name="Heuer A."/>
            <person name="Rast P."/>
            <person name="Oberbeckmann S."/>
            <person name="Bunk B."/>
            <person name="Jeske O."/>
            <person name="Meyerdierks A."/>
            <person name="Storesund J.E."/>
            <person name="Kallscheuer N."/>
            <person name="Luecker S."/>
            <person name="Lage O.M."/>
            <person name="Pohl T."/>
            <person name="Merkel B.J."/>
            <person name="Hornburger P."/>
            <person name="Mueller R.-W."/>
            <person name="Bruemmer F."/>
            <person name="Labrenz M."/>
            <person name="Spormann A.M."/>
            <person name="Op Den Camp H."/>
            <person name="Overmann J."/>
            <person name="Amann R."/>
            <person name="Jetten M.S.M."/>
            <person name="Mascher T."/>
            <person name="Medema M.H."/>
            <person name="Devos D.P."/>
            <person name="Kaster A.-K."/>
            <person name="Ovreas L."/>
            <person name="Rohde M."/>
            <person name="Galperin M.Y."/>
            <person name="Jogler C."/>
        </authorList>
    </citation>
    <scope>NUCLEOTIDE SEQUENCE [LARGE SCALE GENOMIC DNA]</scope>
    <source>
        <strain evidence="1 2">Enr8</strain>
    </source>
</reference>